<keyword evidence="5 12" id="KW-0732">Signal</keyword>
<dbReference type="Gene3D" id="2.40.170.20">
    <property type="entry name" value="TonB-dependent receptor, beta-barrel domain"/>
    <property type="match status" value="1"/>
</dbReference>
<dbReference type="Proteomes" id="UP000199421">
    <property type="component" value="Unassembled WGS sequence"/>
</dbReference>
<reference evidence="16" key="1">
    <citation type="submission" date="2016-10" db="EMBL/GenBank/DDBJ databases">
        <authorList>
            <person name="Varghese N."/>
            <person name="Submissions S."/>
        </authorList>
    </citation>
    <scope>NUCLEOTIDE SEQUENCE [LARGE SCALE GENOMIC DNA]</scope>
    <source>
        <strain evidence="16">DSM 18733</strain>
    </source>
</reference>
<dbReference type="PANTHER" id="PTHR30069">
    <property type="entry name" value="TONB-DEPENDENT OUTER MEMBRANE RECEPTOR"/>
    <property type="match status" value="1"/>
</dbReference>
<evidence type="ECO:0000256" key="12">
    <source>
        <dbReference type="SAM" id="SignalP"/>
    </source>
</evidence>
<dbReference type="Pfam" id="PF13715">
    <property type="entry name" value="CarbopepD_reg_2"/>
    <property type="match status" value="1"/>
</dbReference>
<name>A0A1H7WWK2_OLID1</name>
<evidence type="ECO:0000256" key="2">
    <source>
        <dbReference type="ARBA" id="ARBA00022448"/>
    </source>
</evidence>
<accession>A0A1H7WWK2</accession>
<dbReference type="SUPFAM" id="SSF49464">
    <property type="entry name" value="Carboxypeptidase regulatory domain-like"/>
    <property type="match status" value="1"/>
</dbReference>
<sequence>MFNKKQLGLFVLLFGIATGFAQSNDCNFMISGRVTDGDTQLPLSGVSVTIMPGNRSIKTDGHGFYRSQSLCKGTYTLTFKSLGFENKVLQLDLKKNETLNVSMQHGNIVLHDVEVVGHKPVHRSTARTTTLNSEQLEESRGAVLGDALSKIAGVSTLKTGNSIVKPVINGMHSNRVLILNNGIRQEGQQWGSEHAPEIDPFIAKELTVIKGAEGVRYGADALGGVVMVSPAPLQIDGPLSGEVNIVGASNGRIGTAAATLNGSIQGIKGFGWRAQGSIKKGGNIKSADYYLGNTGVNELNFSGAIAYNTTSTKYELYYSHFNTELGILESSHIGTVEDIQARIAYGRPFEKYDFTYSIKPPRQRVTHDLAKLKAHKDLDNGASLDVQYAFQRNHRQEFDLRRNAADDKKPMMDLVLTTQSLDVTYDHLHENGLRSLFGINGLMQINNNTPGTGTTPLIPNYDSYNIGVFAVERLIKRNYELEAGLRYDFKYFDAAGYRYDYSQFNENGGLDLNYFTGTRRFHNISGSIGAVWHLTSQLDLRSNLGLAWRAPSANELNSDGLHHGAAIYEVGNPDMKSEQGYKWVNSLSYNTPKLTVNLDIYGQYVSNYIYAQPNPDSVRRTIRGTFPVFVYEQTNASFWGIDFSGSYALTNQLTYSANIAIVRAKDERNGTYLPYIPGDRIDHNLRWSFTDNNGHWSKPFLQIGHRFVAKQTRYQEDSDYTSPPPSYHLFDAVAGIKYRMAKQSLGLNISVDNLTNNLYKEYMNRFRYYAHEMGRNITVRLFYNF</sequence>
<dbReference type="AlphaFoldDB" id="A0A1H7WWK2"/>
<evidence type="ECO:0000256" key="8">
    <source>
        <dbReference type="ARBA" id="ARBA00023170"/>
    </source>
</evidence>
<dbReference type="STRING" id="407022.SAMN05661044_04703"/>
<proteinExistence type="inferred from homology"/>
<keyword evidence="9 10" id="KW-0998">Cell outer membrane</keyword>
<dbReference type="EMBL" id="FOAF01000009">
    <property type="protein sequence ID" value="SEM25980.1"/>
    <property type="molecule type" value="Genomic_DNA"/>
</dbReference>
<dbReference type="PANTHER" id="PTHR30069:SF29">
    <property type="entry name" value="HEMOGLOBIN AND HEMOGLOBIN-HAPTOGLOBIN-BINDING PROTEIN 1-RELATED"/>
    <property type="match status" value="1"/>
</dbReference>
<feature type="domain" description="TonB-dependent receptor plug" evidence="14">
    <location>
        <begin position="123"/>
        <end position="225"/>
    </location>
</feature>
<comment type="subcellular location">
    <subcellularLocation>
        <location evidence="1 10">Cell outer membrane</location>
        <topology evidence="1 10">Multi-pass membrane protein</topology>
    </subcellularLocation>
</comment>
<keyword evidence="3 10" id="KW-1134">Transmembrane beta strand</keyword>
<keyword evidence="8" id="KW-0675">Receptor</keyword>
<dbReference type="InterPro" id="IPR036942">
    <property type="entry name" value="Beta-barrel_TonB_sf"/>
</dbReference>
<keyword evidence="6 11" id="KW-0798">TonB box</keyword>
<dbReference type="InterPro" id="IPR008969">
    <property type="entry name" value="CarboxyPept-like_regulatory"/>
</dbReference>
<dbReference type="Gene3D" id="2.60.40.1120">
    <property type="entry name" value="Carboxypeptidase-like, regulatory domain"/>
    <property type="match status" value="1"/>
</dbReference>
<dbReference type="InterPro" id="IPR037066">
    <property type="entry name" value="Plug_dom_sf"/>
</dbReference>
<dbReference type="GO" id="GO:0044718">
    <property type="term" value="P:siderophore transmembrane transport"/>
    <property type="evidence" value="ECO:0007669"/>
    <property type="project" value="TreeGrafter"/>
</dbReference>
<evidence type="ECO:0000256" key="10">
    <source>
        <dbReference type="PROSITE-ProRule" id="PRU01360"/>
    </source>
</evidence>
<evidence type="ECO:0000256" key="3">
    <source>
        <dbReference type="ARBA" id="ARBA00022452"/>
    </source>
</evidence>
<gene>
    <name evidence="15" type="ORF">SAMN05661044_04703</name>
</gene>
<feature type="signal peptide" evidence="12">
    <location>
        <begin position="1"/>
        <end position="21"/>
    </location>
</feature>
<evidence type="ECO:0000256" key="7">
    <source>
        <dbReference type="ARBA" id="ARBA00023136"/>
    </source>
</evidence>
<feature type="domain" description="TonB-dependent receptor-like beta-barrel" evidence="13">
    <location>
        <begin position="322"/>
        <end position="754"/>
    </location>
</feature>
<evidence type="ECO:0000256" key="9">
    <source>
        <dbReference type="ARBA" id="ARBA00023237"/>
    </source>
</evidence>
<keyword evidence="4 10" id="KW-0812">Transmembrane</keyword>
<dbReference type="GO" id="GO:0009279">
    <property type="term" value="C:cell outer membrane"/>
    <property type="evidence" value="ECO:0007669"/>
    <property type="project" value="UniProtKB-SubCell"/>
</dbReference>
<dbReference type="InterPro" id="IPR039426">
    <property type="entry name" value="TonB-dep_rcpt-like"/>
</dbReference>
<dbReference type="RefSeq" id="WP_093329730.1">
    <property type="nucleotide sequence ID" value="NZ_FOAF01000009.1"/>
</dbReference>
<evidence type="ECO:0000313" key="15">
    <source>
        <dbReference type="EMBL" id="SEM25980.1"/>
    </source>
</evidence>
<dbReference type="Gene3D" id="2.170.130.10">
    <property type="entry name" value="TonB-dependent receptor, plug domain"/>
    <property type="match status" value="1"/>
</dbReference>
<dbReference type="OrthoDB" id="9795928at2"/>
<dbReference type="InterPro" id="IPR012910">
    <property type="entry name" value="Plug_dom"/>
</dbReference>
<evidence type="ECO:0000256" key="11">
    <source>
        <dbReference type="RuleBase" id="RU003357"/>
    </source>
</evidence>
<protein>
    <submittedName>
        <fullName evidence="15">Iron complex outermembrane recepter protein</fullName>
    </submittedName>
</protein>
<feature type="chain" id="PRO_5011622732" evidence="12">
    <location>
        <begin position="22"/>
        <end position="785"/>
    </location>
</feature>
<evidence type="ECO:0000259" key="14">
    <source>
        <dbReference type="Pfam" id="PF07715"/>
    </source>
</evidence>
<evidence type="ECO:0000256" key="1">
    <source>
        <dbReference type="ARBA" id="ARBA00004571"/>
    </source>
</evidence>
<evidence type="ECO:0000256" key="4">
    <source>
        <dbReference type="ARBA" id="ARBA00022692"/>
    </source>
</evidence>
<organism evidence="15 16">
    <name type="scientific">Olivibacter domesticus</name>
    <name type="common">Pseudosphingobacterium domesticum</name>
    <dbReference type="NCBI Taxonomy" id="407022"/>
    <lineage>
        <taxon>Bacteria</taxon>
        <taxon>Pseudomonadati</taxon>
        <taxon>Bacteroidota</taxon>
        <taxon>Sphingobacteriia</taxon>
        <taxon>Sphingobacteriales</taxon>
        <taxon>Sphingobacteriaceae</taxon>
        <taxon>Olivibacter</taxon>
    </lineage>
</organism>
<dbReference type="GO" id="GO:0015344">
    <property type="term" value="F:siderophore uptake transmembrane transporter activity"/>
    <property type="evidence" value="ECO:0007669"/>
    <property type="project" value="TreeGrafter"/>
</dbReference>
<dbReference type="InterPro" id="IPR000531">
    <property type="entry name" value="Beta-barrel_TonB"/>
</dbReference>
<evidence type="ECO:0000313" key="16">
    <source>
        <dbReference type="Proteomes" id="UP000199421"/>
    </source>
</evidence>
<keyword evidence="16" id="KW-1185">Reference proteome</keyword>
<evidence type="ECO:0000256" key="5">
    <source>
        <dbReference type="ARBA" id="ARBA00022729"/>
    </source>
</evidence>
<keyword evidence="7 10" id="KW-0472">Membrane</keyword>
<evidence type="ECO:0000259" key="13">
    <source>
        <dbReference type="Pfam" id="PF00593"/>
    </source>
</evidence>
<dbReference type="PROSITE" id="PS52016">
    <property type="entry name" value="TONB_DEPENDENT_REC_3"/>
    <property type="match status" value="1"/>
</dbReference>
<dbReference type="SUPFAM" id="SSF56935">
    <property type="entry name" value="Porins"/>
    <property type="match status" value="1"/>
</dbReference>
<dbReference type="Pfam" id="PF00593">
    <property type="entry name" value="TonB_dep_Rec_b-barrel"/>
    <property type="match status" value="1"/>
</dbReference>
<comment type="similarity">
    <text evidence="10 11">Belongs to the TonB-dependent receptor family.</text>
</comment>
<evidence type="ECO:0000256" key="6">
    <source>
        <dbReference type="ARBA" id="ARBA00023077"/>
    </source>
</evidence>
<keyword evidence="2 10" id="KW-0813">Transport</keyword>
<dbReference type="Pfam" id="PF07715">
    <property type="entry name" value="Plug"/>
    <property type="match status" value="1"/>
</dbReference>